<feature type="region of interest" description="Disordered" evidence="2">
    <location>
        <begin position="329"/>
        <end position="422"/>
    </location>
</feature>
<evidence type="ECO:0000313" key="4">
    <source>
        <dbReference type="EMBL" id="CAJ1386368.1"/>
    </source>
</evidence>
<feature type="domain" description="AIG1-type G" evidence="3">
    <location>
        <begin position="229"/>
        <end position="301"/>
    </location>
</feature>
<evidence type="ECO:0000313" key="5">
    <source>
        <dbReference type="Proteomes" id="UP001178507"/>
    </source>
</evidence>
<keyword evidence="5" id="KW-1185">Reference proteome</keyword>
<dbReference type="GO" id="GO:0005525">
    <property type="term" value="F:GTP binding"/>
    <property type="evidence" value="ECO:0007669"/>
    <property type="project" value="InterPro"/>
</dbReference>
<dbReference type="Gene3D" id="3.40.50.300">
    <property type="entry name" value="P-loop containing nucleotide triphosphate hydrolases"/>
    <property type="match status" value="1"/>
</dbReference>
<gene>
    <name evidence="4" type="ORF">EVOR1521_LOCUS12733</name>
</gene>
<keyword evidence="1" id="KW-0547">Nucleotide-binding</keyword>
<evidence type="ECO:0000256" key="2">
    <source>
        <dbReference type="SAM" id="MobiDB-lite"/>
    </source>
</evidence>
<name>A0AA36IEP1_9DINO</name>
<protein>
    <recommendedName>
        <fullName evidence="3">AIG1-type G domain-containing protein</fullName>
    </recommendedName>
</protein>
<sequence>MRAGAAGTLRALQAARLERKPPDPVVVLLGDAEARKTVRECLGAETRMSADGVTAHMLRGLVLVEPADLLGAAEVTELATFLRGLQEAHALLLCDADPEPDGLAEIGPMLASFYGLSGRQLLDFLVVAKPRDRPLNQTLSRYHLEEECPDDGTVFHFDMDAEAVPGLLGELRRRAPRSCEPLRCLSPLLAQYRGIRQQLGTRKPSLRCTSPMSSVSAQEEEFQAGRTWTVLVFGKTGAGKSHLANLLLGFPAFAAGDSVASVTGQDSVRKATSTDGHLTVLDTIGFGDTGLPPEQVVRSLRDTALEARASVEIRREFREIRRLIAMGDAKSAKEVKKKAHEGERVRIARSRREVKKKEPAKAEKPEKAEKKDEKKVEKVKPKAEKKKEPPKAKKEEPKEKTKAPEAKKRKKEEKAPEPEAGR</sequence>
<accession>A0AA36IEP1</accession>
<evidence type="ECO:0000256" key="1">
    <source>
        <dbReference type="ARBA" id="ARBA00022741"/>
    </source>
</evidence>
<organism evidence="4 5">
    <name type="scientific">Effrenium voratum</name>
    <dbReference type="NCBI Taxonomy" id="2562239"/>
    <lineage>
        <taxon>Eukaryota</taxon>
        <taxon>Sar</taxon>
        <taxon>Alveolata</taxon>
        <taxon>Dinophyceae</taxon>
        <taxon>Suessiales</taxon>
        <taxon>Symbiodiniaceae</taxon>
        <taxon>Effrenium</taxon>
    </lineage>
</organism>
<feature type="compositionally biased region" description="Basic and acidic residues" evidence="2">
    <location>
        <begin position="330"/>
        <end position="346"/>
    </location>
</feature>
<dbReference type="InterPro" id="IPR006703">
    <property type="entry name" value="G_AIG1"/>
</dbReference>
<dbReference type="EMBL" id="CAUJNA010001358">
    <property type="protein sequence ID" value="CAJ1386368.1"/>
    <property type="molecule type" value="Genomic_DNA"/>
</dbReference>
<feature type="compositionally biased region" description="Basic and acidic residues" evidence="2">
    <location>
        <begin position="355"/>
        <end position="422"/>
    </location>
</feature>
<proteinExistence type="predicted"/>
<dbReference type="Pfam" id="PF04548">
    <property type="entry name" value="AIG1"/>
    <property type="match status" value="1"/>
</dbReference>
<dbReference type="AlphaFoldDB" id="A0AA36IEP1"/>
<dbReference type="Proteomes" id="UP001178507">
    <property type="component" value="Unassembled WGS sequence"/>
</dbReference>
<dbReference type="SUPFAM" id="SSF52540">
    <property type="entry name" value="P-loop containing nucleoside triphosphate hydrolases"/>
    <property type="match status" value="1"/>
</dbReference>
<reference evidence="4" key="1">
    <citation type="submission" date="2023-08" db="EMBL/GenBank/DDBJ databases">
        <authorList>
            <person name="Chen Y."/>
            <person name="Shah S."/>
            <person name="Dougan E. K."/>
            <person name="Thang M."/>
            <person name="Chan C."/>
        </authorList>
    </citation>
    <scope>NUCLEOTIDE SEQUENCE</scope>
</reference>
<dbReference type="InterPro" id="IPR027417">
    <property type="entry name" value="P-loop_NTPase"/>
</dbReference>
<comment type="caution">
    <text evidence="4">The sequence shown here is derived from an EMBL/GenBank/DDBJ whole genome shotgun (WGS) entry which is preliminary data.</text>
</comment>
<evidence type="ECO:0000259" key="3">
    <source>
        <dbReference type="Pfam" id="PF04548"/>
    </source>
</evidence>